<dbReference type="EMBL" id="JAGISH010000016">
    <property type="protein sequence ID" value="MBP0484772.1"/>
    <property type="molecule type" value="Genomic_DNA"/>
</dbReference>
<name>A0A940S358_9RHOB</name>
<evidence type="ECO:0000313" key="2">
    <source>
        <dbReference type="Proteomes" id="UP000675940"/>
    </source>
</evidence>
<dbReference type="Gene3D" id="3.40.50.410">
    <property type="entry name" value="von Willebrand factor, type A domain"/>
    <property type="match status" value="1"/>
</dbReference>
<dbReference type="SUPFAM" id="SSF53300">
    <property type="entry name" value="vWA-like"/>
    <property type="match status" value="1"/>
</dbReference>
<proteinExistence type="predicted"/>
<dbReference type="InterPro" id="IPR036465">
    <property type="entry name" value="vWFA_dom_sf"/>
</dbReference>
<dbReference type="Proteomes" id="UP000675940">
    <property type="component" value="Unassembled WGS sequence"/>
</dbReference>
<reference evidence="1" key="1">
    <citation type="submission" date="2021-03" db="EMBL/GenBank/DDBJ databases">
        <title>Sagittula salina sp. nov. strain M10.9X isolated from the marine waste.</title>
        <authorList>
            <person name="Satari L."/>
            <person name="Molina-Menor E."/>
            <person name="Vidal-Verdu A."/>
            <person name="Pascual J."/>
            <person name="Pereto J."/>
            <person name="Porcar M."/>
        </authorList>
    </citation>
    <scope>NUCLEOTIDE SEQUENCE</scope>
    <source>
        <strain evidence="1">M10.9X</strain>
    </source>
</reference>
<gene>
    <name evidence="1" type="ORF">J5474_20045</name>
</gene>
<accession>A0A940S358</accession>
<protein>
    <submittedName>
        <fullName evidence="1">VWA domain-containing protein</fullName>
    </submittedName>
</protein>
<keyword evidence="2" id="KW-1185">Reference proteome</keyword>
<comment type="caution">
    <text evidence="1">The sequence shown here is derived from an EMBL/GenBank/DDBJ whole genome shotgun (WGS) entry which is preliminary data.</text>
</comment>
<sequence>MTLLRPEWLLALPVLAAFGWAMLRRELGLGDWVKAADPRLLRALAAMGQVEGDRRDTGPLAVLAAAGLVVLGLAGPAVERRDAVSFRNLDAAILVLDASTSATESPDWTQIVAMGRHGLSTLGTRPGGLVVYAGDAYVASDVTGDLRQLGQTLSLVDAETVPDPGSRPERGLALALSLLEQAQVLQGDVILFSDGAGVGPEALSLAARIADRGARLSVVPMGGADLETLAQLGQGHVFSPEDTTAFAAFLADEGRAQRMAQDYPLLYWRDLGRWLLALALVPLLWLFRRAQP</sequence>
<evidence type="ECO:0000313" key="1">
    <source>
        <dbReference type="EMBL" id="MBP0484772.1"/>
    </source>
</evidence>
<dbReference type="AlphaFoldDB" id="A0A940S358"/>
<dbReference type="RefSeq" id="WP_209363404.1">
    <property type="nucleotide sequence ID" value="NZ_JAGISH010000016.1"/>
</dbReference>
<organism evidence="1 2">
    <name type="scientific">Sagittula salina</name>
    <dbReference type="NCBI Taxonomy" id="2820268"/>
    <lineage>
        <taxon>Bacteria</taxon>
        <taxon>Pseudomonadati</taxon>
        <taxon>Pseudomonadota</taxon>
        <taxon>Alphaproteobacteria</taxon>
        <taxon>Rhodobacterales</taxon>
        <taxon>Roseobacteraceae</taxon>
        <taxon>Sagittula</taxon>
    </lineage>
</organism>